<keyword evidence="3" id="KW-1003">Cell membrane</keyword>
<dbReference type="AlphaFoldDB" id="A0A6J6M718"/>
<dbReference type="InterPro" id="IPR003567">
    <property type="entry name" value="Cyt_c_biogenesis"/>
</dbReference>
<dbReference type="PRINTS" id="PR01410">
    <property type="entry name" value="CCBIOGENESIS"/>
</dbReference>
<comment type="subcellular location">
    <subcellularLocation>
        <location evidence="1">Cell inner membrane</location>
        <topology evidence="1">Multi-pass membrane protein</topology>
    </subcellularLocation>
</comment>
<keyword evidence="4" id="KW-0997">Cell inner membrane</keyword>
<feature type="domain" description="Cytochrome c assembly protein" evidence="11">
    <location>
        <begin position="12"/>
        <end position="169"/>
    </location>
</feature>
<dbReference type="GO" id="GO:0005886">
    <property type="term" value="C:plasma membrane"/>
    <property type="evidence" value="ECO:0007669"/>
    <property type="project" value="UniProtKB-SubCell"/>
</dbReference>
<evidence type="ECO:0000259" key="12">
    <source>
        <dbReference type="Pfam" id="PF16327"/>
    </source>
</evidence>
<dbReference type="PANTHER" id="PTHR43653:SF1">
    <property type="entry name" value="CYTOCHROME C-TYPE BIOGENESIS PROTEIN CCMF"/>
    <property type="match status" value="1"/>
</dbReference>
<sequence length="541" mass="57872">MLGVALFFFLLVLGPANPFRLVAGGAPLDGRGPNPLLQNHPLMAFHPPMLYLGYVGFTVPFAFAMSSLITGSIGEGWLADTRRTTLIAWGFLSVGIILGAWWSYEVLGWGGYWAWDPVENASLLPWLTATAFIHSVMVQERRAMLRVWNLSLVIATFCLTILGTFLTRSGVVNSVHAFSQSSIGVWLLVFLGLCAGSGLALIAWRGDRLRAPGRIDSMLSREAAFLGNNLLFVAFAFVVLLGTVFPLIAEAIQGKQLSVGEPYFNRMTVPLGLALLFLMAVAPALPWRAASGDVLKRRLLLPAWVGTSVMVLTLIFLDRSLPTALAFGLGAFAIAAIKRETFMAVKSRRSADKIGWMRATGRTLAGNPRRYGGLTVHVGVVLIAVAIAGSHTFGTKQEIRLAKGRSAEVAGYTFTYVGSNRSVTGQKTTLSTDIRIAQGGKSLGVYAPSVSTFPNSNQAIGTPSVRTGVLRDIYLTLVSSPNRTGRVTIGVGINPMVVWIWFGGALLAIGTIGALLPSVRRRPGSRAAQEAAVEAHSSSGS</sequence>
<proteinExistence type="inferred from homology"/>
<comment type="similarity">
    <text evidence="2">Belongs to the CcmF/CycK/Ccl1/NrfE/CcsA family.</text>
</comment>
<evidence type="ECO:0000256" key="8">
    <source>
        <dbReference type="ARBA" id="ARBA00023136"/>
    </source>
</evidence>
<feature type="transmembrane region" description="Helical" evidence="10">
    <location>
        <begin position="323"/>
        <end position="339"/>
    </location>
</feature>
<feature type="transmembrane region" description="Helical" evidence="10">
    <location>
        <begin position="49"/>
        <end position="74"/>
    </location>
</feature>
<dbReference type="PRINTS" id="PR01411">
    <property type="entry name" value="CCMFBIOGNSIS"/>
</dbReference>
<reference evidence="13" key="1">
    <citation type="submission" date="2020-05" db="EMBL/GenBank/DDBJ databases">
        <authorList>
            <person name="Chiriac C."/>
            <person name="Salcher M."/>
            <person name="Ghai R."/>
            <person name="Kavagutti S V."/>
        </authorList>
    </citation>
    <scope>NUCLEOTIDE SEQUENCE</scope>
</reference>
<dbReference type="Pfam" id="PF16327">
    <property type="entry name" value="CcmF_C"/>
    <property type="match status" value="1"/>
</dbReference>
<keyword evidence="6" id="KW-0201">Cytochrome c-type biogenesis</keyword>
<accession>A0A6J6M718</accession>
<dbReference type="PANTHER" id="PTHR43653">
    <property type="entry name" value="CYTOCHROME C ASSEMBLY PROTEIN-RELATED"/>
    <property type="match status" value="1"/>
</dbReference>
<feature type="transmembrane region" description="Helical" evidence="10">
    <location>
        <begin position="86"/>
        <end position="103"/>
    </location>
</feature>
<keyword evidence="8 10" id="KW-0472">Membrane</keyword>
<evidence type="ECO:0000256" key="6">
    <source>
        <dbReference type="ARBA" id="ARBA00022748"/>
    </source>
</evidence>
<feature type="transmembrane region" description="Helical" evidence="10">
    <location>
        <begin position="123"/>
        <end position="138"/>
    </location>
</feature>
<dbReference type="InterPro" id="IPR003568">
    <property type="entry name" value="Cyt_c_biogenesis_CcmF"/>
</dbReference>
<evidence type="ECO:0000256" key="9">
    <source>
        <dbReference type="ARBA" id="ARBA00037230"/>
    </source>
</evidence>
<evidence type="ECO:0000256" key="1">
    <source>
        <dbReference type="ARBA" id="ARBA00004429"/>
    </source>
</evidence>
<feature type="transmembrane region" description="Helical" evidence="10">
    <location>
        <begin position="269"/>
        <end position="287"/>
    </location>
</feature>
<feature type="transmembrane region" description="Helical" evidence="10">
    <location>
        <begin position="299"/>
        <end position="317"/>
    </location>
</feature>
<keyword evidence="7 10" id="KW-1133">Transmembrane helix</keyword>
<evidence type="ECO:0000256" key="3">
    <source>
        <dbReference type="ARBA" id="ARBA00022475"/>
    </source>
</evidence>
<feature type="transmembrane region" description="Helical" evidence="10">
    <location>
        <begin position="183"/>
        <end position="204"/>
    </location>
</feature>
<name>A0A6J6M718_9ZZZZ</name>
<keyword evidence="5 10" id="KW-0812">Transmembrane</keyword>
<feature type="transmembrane region" description="Helical" evidence="10">
    <location>
        <begin position="496"/>
        <end position="516"/>
    </location>
</feature>
<evidence type="ECO:0000256" key="7">
    <source>
        <dbReference type="ARBA" id="ARBA00022989"/>
    </source>
</evidence>
<gene>
    <name evidence="13" type="ORF">UFOPK2242_01394</name>
</gene>
<evidence type="ECO:0000256" key="4">
    <source>
        <dbReference type="ARBA" id="ARBA00022519"/>
    </source>
</evidence>
<dbReference type="InterPro" id="IPR032523">
    <property type="entry name" value="CcmF_C"/>
</dbReference>
<organism evidence="13">
    <name type="scientific">freshwater metagenome</name>
    <dbReference type="NCBI Taxonomy" id="449393"/>
    <lineage>
        <taxon>unclassified sequences</taxon>
        <taxon>metagenomes</taxon>
        <taxon>ecological metagenomes</taxon>
    </lineage>
</organism>
<evidence type="ECO:0000256" key="5">
    <source>
        <dbReference type="ARBA" id="ARBA00022692"/>
    </source>
</evidence>
<comment type="function">
    <text evidence="9">Required for the biogenesis of c-type cytochromes. Possible subunit of a heme lyase.</text>
</comment>
<dbReference type="EMBL" id="CAEZWM010000217">
    <property type="protein sequence ID" value="CAB4669806.1"/>
    <property type="molecule type" value="Genomic_DNA"/>
</dbReference>
<dbReference type="GO" id="GO:0017004">
    <property type="term" value="P:cytochrome complex assembly"/>
    <property type="evidence" value="ECO:0007669"/>
    <property type="project" value="UniProtKB-KW"/>
</dbReference>
<dbReference type="GO" id="GO:0015232">
    <property type="term" value="F:heme transmembrane transporter activity"/>
    <property type="evidence" value="ECO:0007669"/>
    <property type="project" value="InterPro"/>
</dbReference>
<evidence type="ECO:0000313" key="13">
    <source>
        <dbReference type="EMBL" id="CAB4669806.1"/>
    </source>
</evidence>
<dbReference type="GO" id="GO:0020037">
    <property type="term" value="F:heme binding"/>
    <property type="evidence" value="ECO:0007669"/>
    <property type="project" value="InterPro"/>
</dbReference>
<evidence type="ECO:0000256" key="2">
    <source>
        <dbReference type="ARBA" id="ARBA00009186"/>
    </source>
</evidence>
<feature type="domain" description="Cytochrome c-type biogenesis protein CcmF C-terminal" evidence="12">
    <location>
        <begin position="188"/>
        <end position="515"/>
    </location>
</feature>
<evidence type="ECO:0000259" key="11">
    <source>
        <dbReference type="Pfam" id="PF01578"/>
    </source>
</evidence>
<evidence type="ECO:0000256" key="10">
    <source>
        <dbReference type="SAM" id="Phobius"/>
    </source>
</evidence>
<dbReference type="Pfam" id="PF01578">
    <property type="entry name" value="Cytochrom_C_asm"/>
    <property type="match status" value="1"/>
</dbReference>
<protein>
    <submittedName>
        <fullName evidence="13">Unannotated protein</fullName>
    </submittedName>
</protein>
<feature type="transmembrane region" description="Helical" evidence="10">
    <location>
        <begin position="225"/>
        <end position="249"/>
    </location>
</feature>
<feature type="transmembrane region" description="Helical" evidence="10">
    <location>
        <begin position="150"/>
        <end position="171"/>
    </location>
</feature>
<dbReference type="InterPro" id="IPR002541">
    <property type="entry name" value="Cyt_c_assembly"/>
</dbReference>
<feature type="transmembrane region" description="Helical" evidence="10">
    <location>
        <begin position="371"/>
        <end position="393"/>
    </location>
</feature>